<comment type="subcellular location">
    <subcellularLocation>
        <location evidence="1">Nucleus</location>
    </subcellularLocation>
</comment>
<feature type="domain" description="TF-B3" evidence="8">
    <location>
        <begin position="214"/>
        <end position="300"/>
    </location>
</feature>
<evidence type="ECO:0000313" key="9">
    <source>
        <dbReference type="EMBL" id="KAK8527843.1"/>
    </source>
</evidence>
<evidence type="ECO:0000256" key="3">
    <source>
        <dbReference type="ARBA" id="ARBA00023125"/>
    </source>
</evidence>
<evidence type="ECO:0000256" key="2">
    <source>
        <dbReference type="ARBA" id="ARBA00023015"/>
    </source>
</evidence>
<reference evidence="9 10" key="1">
    <citation type="journal article" date="2024" name="G3 (Bethesda)">
        <title>Genome assembly of Hibiscus sabdariffa L. provides insights into metabolisms of medicinal natural products.</title>
        <authorList>
            <person name="Kim T."/>
        </authorList>
    </citation>
    <scope>NUCLEOTIDE SEQUENCE [LARGE SCALE GENOMIC DNA]</scope>
    <source>
        <strain evidence="9">TK-2024</strain>
        <tissue evidence="9">Old leaves</tissue>
    </source>
</reference>
<feature type="compositionally biased region" description="Polar residues" evidence="7">
    <location>
        <begin position="300"/>
        <end position="321"/>
    </location>
</feature>
<accession>A0ABR2D283</accession>
<evidence type="ECO:0000256" key="4">
    <source>
        <dbReference type="ARBA" id="ARBA00023163"/>
    </source>
</evidence>
<feature type="region of interest" description="Disordered" evidence="7">
    <location>
        <begin position="300"/>
        <end position="324"/>
    </location>
</feature>
<organism evidence="9 10">
    <name type="scientific">Hibiscus sabdariffa</name>
    <name type="common">roselle</name>
    <dbReference type="NCBI Taxonomy" id="183260"/>
    <lineage>
        <taxon>Eukaryota</taxon>
        <taxon>Viridiplantae</taxon>
        <taxon>Streptophyta</taxon>
        <taxon>Embryophyta</taxon>
        <taxon>Tracheophyta</taxon>
        <taxon>Spermatophyta</taxon>
        <taxon>Magnoliopsida</taxon>
        <taxon>eudicotyledons</taxon>
        <taxon>Gunneridae</taxon>
        <taxon>Pentapetalae</taxon>
        <taxon>rosids</taxon>
        <taxon>malvids</taxon>
        <taxon>Malvales</taxon>
        <taxon>Malvaceae</taxon>
        <taxon>Malvoideae</taxon>
        <taxon>Hibiscus</taxon>
    </lineage>
</organism>
<keyword evidence="6" id="KW-0175">Coiled coil</keyword>
<dbReference type="EMBL" id="JBBPBM010000038">
    <property type="protein sequence ID" value="KAK8527843.1"/>
    <property type="molecule type" value="Genomic_DNA"/>
</dbReference>
<evidence type="ECO:0000256" key="5">
    <source>
        <dbReference type="ARBA" id="ARBA00023242"/>
    </source>
</evidence>
<evidence type="ECO:0000256" key="6">
    <source>
        <dbReference type="SAM" id="Coils"/>
    </source>
</evidence>
<comment type="caution">
    <text evidence="9">The sequence shown here is derived from an EMBL/GenBank/DDBJ whole genome shotgun (WGS) entry which is preliminary data.</text>
</comment>
<name>A0ABR2D283_9ROSI</name>
<dbReference type="Pfam" id="PF02362">
    <property type="entry name" value="B3"/>
    <property type="match status" value="1"/>
</dbReference>
<evidence type="ECO:0000313" key="10">
    <source>
        <dbReference type="Proteomes" id="UP001472677"/>
    </source>
</evidence>
<evidence type="ECO:0000256" key="1">
    <source>
        <dbReference type="ARBA" id="ARBA00004123"/>
    </source>
</evidence>
<dbReference type="PANTHER" id="PTHR31391:SF101">
    <property type="entry name" value="B3 DOMAIN-CONTAINING PROTEIN OS01G0234100"/>
    <property type="match status" value="1"/>
</dbReference>
<dbReference type="SUPFAM" id="SSF101936">
    <property type="entry name" value="DNA-binding pseudobarrel domain"/>
    <property type="match status" value="1"/>
</dbReference>
<dbReference type="InterPro" id="IPR044837">
    <property type="entry name" value="REM16-like"/>
</dbReference>
<keyword evidence="10" id="KW-1185">Reference proteome</keyword>
<dbReference type="Gene3D" id="2.40.330.10">
    <property type="entry name" value="DNA-binding pseudobarrel domain"/>
    <property type="match status" value="1"/>
</dbReference>
<keyword evidence="5" id="KW-0539">Nucleus</keyword>
<dbReference type="InterPro" id="IPR015300">
    <property type="entry name" value="DNA-bd_pseudobarrel_sf"/>
</dbReference>
<dbReference type="CDD" id="cd10017">
    <property type="entry name" value="B3_DNA"/>
    <property type="match status" value="1"/>
</dbReference>
<dbReference type="Proteomes" id="UP001472677">
    <property type="component" value="Unassembled WGS sequence"/>
</dbReference>
<feature type="coiled-coil region" evidence="6">
    <location>
        <begin position="460"/>
        <end position="501"/>
    </location>
</feature>
<evidence type="ECO:0000256" key="7">
    <source>
        <dbReference type="SAM" id="MobiDB-lite"/>
    </source>
</evidence>
<sequence length="518" mass="57784">MESSSTSFSLSKRRKTVDSKESQELELTSTDIKLGNALRFLSNSRNKPITVATSSKSGGVLVGGEMCSSLSSGDDSSASNESCDFVKYSLRFVDLKVKSFETEISTCMVNKFSVETAPTIELTGDSEETASPHRRKPPSEAEIDEFFTVAEKSLAFVVLNELLEVDSDEKEKAKCNKRKRAPYDGLYENAELKSAVMERALQIQANLSPEFPSLVKYMLPSHVTGGFWLGLPKHFCSNHLPKEDRIMVLEDEEGEEFEAKYLVVKVGLSGGWRGFSIAHKLLEGNEDNICENRISVGKTENGNNHVPRSSNLGPTADQSENGRMDLSSEVSDGVRLSESIVNFKDVKSFEDFNIVANGLNLDSEISKYLQKKYYELCCNQKSFLHENLLERLNCKLVAGVIAETINIADAIRAAKFTTSQESFLTWDKTLKSFEGLGMKVGFLRARLDQLMNLSTKSKRYKEAKLEQANASEEKQKLETKLAEVTKTLSRLDKEIGSFKRENADDFEALFQQVANAAW</sequence>
<proteinExistence type="predicted"/>
<dbReference type="InterPro" id="IPR003340">
    <property type="entry name" value="B3_DNA-bd"/>
</dbReference>
<protein>
    <recommendedName>
        <fullName evidence="8">TF-B3 domain-containing protein</fullName>
    </recommendedName>
</protein>
<dbReference type="PANTHER" id="PTHR31391">
    <property type="entry name" value="B3 DOMAIN-CONTAINING PROTEIN OS11G0197600-RELATED"/>
    <property type="match status" value="1"/>
</dbReference>
<feature type="region of interest" description="Disordered" evidence="7">
    <location>
        <begin position="1"/>
        <end position="24"/>
    </location>
</feature>
<evidence type="ECO:0000259" key="8">
    <source>
        <dbReference type="SMART" id="SM01019"/>
    </source>
</evidence>
<keyword evidence="4" id="KW-0804">Transcription</keyword>
<dbReference type="SMART" id="SM01019">
    <property type="entry name" value="B3"/>
    <property type="match status" value="1"/>
</dbReference>
<keyword evidence="3" id="KW-0238">DNA-binding</keyword>
<feature type="compositionally biased region" description="Low complexity" evidence="7">
    <location>
        <begin position="1"/>
        <end position="10"/>
    </location>
</feature>
<gene>
    <name evidence="9" type="ORF">V6N12_055042</name>
</gene>
<keyword evidence="2" id="KW-0805">Transcription regulation</keyword>